<evidence type="ECO:0000313" key="1">
    <source>
        <dbReference type="EMBL" id="OOF71337.1"/>
    </source>
</evidence>
<name>A0ABX3L122_9PAST</name>
<evidence type="ECO:0000313" key="2">
    <source>
        <dbReference type="Proteomes" id="UP000188820"/>
    </source>
</evidence>
<proteinExistence type="predicted"/>
<protein>
    <submittedName>
        <fullName evidence="1">Uncharacterized protein</fullName>
    </submittedName>
</protein>
<reference evidence="1 2" key="1">
    <citation type="submission" date="2016-10" db="EMBL/GenBank/DDBJ databases">
        <title>Rodentibacter gen. nov. and new species.</title>
        <authorList>
            <person name="Christensen H."/>
        </authorList>
    </citation>
    <scope>NUCLEOTIDE SEQUENCE [LARGE SCALE GENOMIC DNA]</scope>
    <source>
        <strain evidence="1 2">1998236014</strain>
    </source>
</reference>
<accession>A0ABX3L122</accession>
<comment type="caution">
    <text evidence="1">The sequence shown here is derived from an EMBL/GenBank/DDBJ whole genome shotgun (WGS) entry which is preliminary data.</text>
</comment>
<organism evidence="1 2">
    <name type="scientific">Rodentibacter caecimuris</name>
    <dbReference type="NCBI Taxonomy" id="1796644"/>
    <lineage>
        <taxon>Bacteria</taxon>
        <taxon>Pseudomonadati</taxon>
        <taxon>Pseudomonadota</taxon>
        <taxon>Gammaproteobacteria</taxon>
        <taxon>Pasteurellales</taxon>
        <taxon>Pasteurellaceae</taxon>
        <taxon>Rodentibacter</taxon>
    </lineage>
</organism>
<dbReference type="EMBL" id="MLAA01000002">
    <property type="protein sequence ID" value="OOF71337.1"/>
    <property type="molecule type" value="Genomic_DNA"/>
</dbReference>
<dbReference type="Proteomes" id="UP000188820">
    <property type="component" value="Unassembled WGS sequence"/>
</dbReference>
<keyword evidence="2" id="KW-1185">Reference proteome</keyword>
<gene>
    <name evidence="1" type="ORF">BKG89_00460</name>
</gene>
<sequence length="72" mass="8164">MNQKSKQGSSGTVVIWGRKSIKCKTPKKPIALSPTFIATRTTTSRWRNVLLARTDSEGKLIWRGRYGAWDQN</sequence>